<dbReference type="VEuPathDB" id="VectorBase:AQUA014746"/>
<dbReference type="AlphaFoldDB" id="A0A182XSD3"/>
<dbReference type="EnsemblMetazoa" id="AQUA014746-RA">
    <property type="protein sequence ID" value="AQUA014746-PA"/>
    <property type="gene ID" value="AQUA014746"/>
</dbReference>
<sequence length="34" mass="3953">MVLKFRMVVYRYFAINSCFPASPLSLSSYYSLTP</sequence>
<name>A0A182XSD3_ANOQN</name>
<accession>A0A182XSD3</accession>
<dbReference type="Proteomes" id="UP000076407">
    <property type="component" value="Unassembled WGS sequence"/>
</dbReference>
<evidence type="ECO:0000313" key="2">
    <source>
        <dbReference type="Proteomes" id="UP000076407"/>
    </source>
</evidence>
<keyword evidence="2" id="KW-1185">Reference proteome</keyword>
<protein>
    <submittedName>
        <fullName evidence="1">Uncharacterized protein</fullName>
    </submittedName>
</protein>
<organism evidence="1 2">
    <name type="scientific">Anopheles quadriannulatus</name>
    <name type="common">Mosquito</name>
    <dbReference type="NCBI Taxonomy" id="34691"/>
    <lineage>
        <taxon>Eukaryota</taxon>
        <taxon>Metazoa</taxon>
        <taxon>Ecdysozoa</taxon>
        <taxon>Arthropoda</taxon>
        <taxon>Hexapoda</taxon>
        <taxon>Insecta</taxon>
        <taxon>Pterygota</taxon>
        <taxon>Neoptera</taxon>
        <taxon>Endopterygota</taxon>
        <taxon>Diptera</taxon>
        <taxon>Nematocera</taxon>
        <taxon>Culicoidea</taxon>
        <taxon>Culicidae</taxon>
        <taxon>Anophelinae</taxon>
        <taxon>Anopheles</taxon>
    </lineage>
</organism>
<proteinExistence type="predicted"/>
<evidence type="ECO:0000313" key="1">
    <source>
        <dbReference type="EnsemblMetazoa" id="AQUA014746-PA"/>
    </source>
</evidence>
<reference evidence="1" key="1">
    <citation type="submission" date="2020-05" db="UniProtKB">
        <authorList>
            <consortium name="EnsemblMetazoa"/>
        </authorList>
    </citation>
    <scope>IDENTIFICATION</scope>
    <source>
        <strain evidence="1">SANGQUA</strain>
    </source>
</reference>